<feature type="compositionally biased region" description="Basic and acidic residues" evidence="5">
    <location>
        <begin position="842"/>
        <end position="860"/>
    </location>
</feature>
<feature type="region of interest" description="Disordered" evidence="5">
    <location>
        <begin position="842"/>
        <end position="884"/>
    </location>
</feature>
<feature type="domain" description="Major facilitator superfamily (MFS) profile" evidence="7">
    <location>
        <begin position="1642"/>
        <end position="2145"/>
    </location>
</feature>
<feature type="compositionally biased region" description="Acidic residues" evidence="5">
    <location>
        <begin position="569"/>
        <end position="581"/>
    </location>
</feature>
<comment type="subcellular location">
    <subcellularLocation>
        <location evidence="2">Cytoplasm</location>
        <location evidence="2">Cytoskeleton</location>
        <location evidence="2">Microtubule organizing center</location>
    </subcellularLocation>
    <subcellularLocation>
        <location evidence="1">Membrane</location>
        <topology evidence="1">Multi-pass membrane protein</topology>
    </subcellularLocation>
</comment>
<name>A0A318YNS5_ASPNB</name>
<evidence type="ECO:0000256" key="6">
    <source>
        <dbReference type="SAM" id="Phobius"/>
    </source>
</evidence>
<dbReference type="SUPFAM" id="SSF103473">
    <property type="entry name" value="MFS general substrate transporter"/>
    <property type="match status" value="1"/>
</dbReference>
<evidence type="ECO:0000256" key="2">
    <source>
        <dbReference type="ARBA" id="ARBA00004267"/>
    </source>
</evidence>
<dbReference type="InterPro" id="IPR051756">
    <property type="entry name" value="Centrosomal_MT-associated"/>
</dbReference>
<evidence type="ECO:0000256" key="4">
    <source>
        <dbReference type="ARBA" id="ARBA00023212"/>
    </source>
</evidence>
<feature type="region of interest" description="Disordered" evidence="5">
    <location>
        <begin position="287"/>
        <end position="334"/>
    </location>
</feature>
<keyword evidence="6" id="KW-1133">Transmembrane helix</keyword>
<accession>A0A318YNS5</accession>
<feature type="region of interest" description="Disordered" evidence="5">
    <location>
        <begin position="239"/>
        <end position="273"/>
    </location>
</feature>
<dbReference type="Pfam" id="PF07690">
    <property type="entry name" value="MFS_1"/>
    <property type="match status" value="1"/>
</dbReference>
<feature type="region of interest" description="Disordered" evidence="5">
    <location>
        <begin position="346"/>
        <end position="374"/>
    </location>
</feature>
<keyword evidence="4" id="KW-0206">Cytoskeleton</keyword>
<dbReference type="EMBL" id="KZ821453">
    <property type="protein sequence ID" value="PYH36271.1"/>
    <property type="molecule type" value="Genomic_DNA"/>
</dbReference>
<gene>
    <name evidence="8" type="ORF">BO87DRAFT_395166</name>
</gene>
<evidence type="ECO:0000313" key="8">
    <source>
        <dbReference type="EMBL" id="PYH36271.1"/>
    </source>
</evidence>
<proteinExistence type="predicted"/>
<evidence type="ECO:0000256" key="1">
    <source>
        <dbReference type="ARBA" id="ARBA00004141"/>
    </source>
</evidence>
<feature type="compositionally biased region" description="Basic and acidic residues" evidence="5">
    <location>
        <begin position="873"/>
        <end position="884"/>
    </location>
</feature>
<dbReference type="GO" id="GO:0016020">
    <property type="term" value="C:membrane"/>
    <property type="evidence" value="ECO:0007669"/>
    <property type="project" value="UniProtKB-SubCell"/>
</dbReference>
<feature type="compositionally biased region" description="Polar residues" evidence="5">
    <location>
        <begin position="622"/>
        <end position="631"/>
    </location>
</feature>
<dbReference type="InterPro" id="IPR024957">
    <property type="entry name" value="Cep57_MT-bd_dom"/>
</dbReference>
<feature type="region of interest" description="Disordered" evidence="5">
    <location>
        <begin position="1504"/>
        <end position="1545"/>
    </location>
</feature>
<feature type="transmembrane region" description="Helical" evidence="6">
    <location>
        <begin position="2122"/>
        <end position="2141"/>
    </location>
</feature>
<dbReference type="Pfam" id="PF06657">
    <property type="entry name" value="Cep57_MT_bd"/>
    <property type="match status" value="1"/>
</dbReference>
<protein>
    <recommendedName>
        <fullName evidence="7">Major facilitator superfamily (MFS) profile domain-containing protein</fullName>
    </recommendedName>
</protein>
<evidence type="ECO:0000259" key="7">
    <source>
        <dbReference type="PROSITE" id="PS50850"/>
    </source>
</evidence>
<evidence type="ECO:0000313" key="9">
    <source>
        <dbReference type="Proteomes" id="UP000247647"/>
    </source>
</evidence>
<dbReference type="PANTHER" id="PTHR19336:SF9">
    <property type="entry name" value="SPINDLE POLE BODY PROTEIN PPC89"/>
    <property type="match status" value="1"/>
</dbReference>
<dbReference type="InterPro" id="IPR036259">
    <property type="entry name" value="MFS_trans_sf"/>
</dbReference>
<feature type="compositionally biased region" description="Polar residues" evidence="5">
    <location>
        <begin position="1200"/>
        <end position="1215"/>
    </location>
</feature>
<feature type="compositionally biased region" description="Polar residues" evidence="5">
    <location>
        <begin position="485"/>
        <end position="504"/>
    </location>
</feature>
<feature type="compositionally biased region" description="Polar residues" evidence="5">
    <location>
        <begin position="128"/>
        <end position="140"/>
    </location>
</feature>
<dbReference type="OrthoDB" id="76453at2759"/>
<feature type="transmembrane region" description="Helical" evidence="6">
    <location>
        <begin position="51"/>
        <end position="73"/>
    </location>
</feature>
<dbReference type="GO" id="GO:0008017">
    <property type="term" value="F:microtubule binding"/>
    <property type="evidence" value="ECO:0007669"/>
    <property type="project" value="InterPro"/>
</dbReference>
<feature type="compositionally biased region" description="Polar residues" evidence="5">
    <location>
        <begin position="109"/>
        <end position="119"/>
    </location>
</feature>
<dbReference type="Pfam" id="PF14197">
    <property type="entry name" value="Cep57_CLD_2"/>
    <property type="match status" value="1"/>
</dbReference>
<feature type="transmembrane region" description="Helical" evidence="6">
    <location>
        <begin position="1774"/>
        <end position="1797"/>
    </location>
</feature>
<feature type="region of interest" description="Disordered" evidence="5">
    <location>
        <begin position="416"/>
        <end position="677"/>
    </location>
</feature>
<feature type="compositionally biased region" description="Low complexity" evidence="5">
    <location>
        <begin position="245"/>
        <end position="262"/>
    </location>
</feature>
<feature type="region of interest" description="Disordered" evidence="5">
    <location>
        <begin position="966"/>
        <end position="1122"/>
    </location>
</feature>
<dbReference type="GeneID" id="37127626"/>
<feature type="compositionally biased region" description="Polar residues" evidence="5">
    <location>
        <begin position="1152"/>
        <end position="1172"/>
    </location>
</feature>
<feature type="region of interest" description="Disordered" evidence="5">
    <location>
        <begin position="109"/>
        <end position="142"/>
    </location>
</feature>
<dbReference type="GO" id="GO:0005815">
    <property type="term" value="C:microtubule organizing center"/>
    <property type="evidence" value="ECO:0007669"/>
    <property type="project" value="UniProtKB-SubCell"/>
</dbReference>
<evidence type="ECO:0000256" key="3">
    <source>
        <dbReference type="ARBA" id="ARBA00022490"/>
    </source>
</evidence>
<dbReference type="RefSeq" id="XP_025481749.1">
    <property type="nucleotide sequence ID" value="XM_025625170.1"/>
</dbReference>
<reference evidence="8" key="1">
    <citation type="submission" date="2016-12" db="EMBL/GenBank/DDBJ databases">
        <title>The genomes of Aspergillus section Nigri reveals drivers in fungal speciation.</title>
        <authorList>
            <consortium name="DOE Joint Genome Institute"/>
            <person name="Vesth T.C."/>
            <person name="Nybo J."/>
            <person name="Theobald S."/>
            <person name="Brandl J."/>
            <person name="Frisvad J.C."/>
            <person name="Nielsen K.F."/>
            <person name="Lyhne E.K."/>
            <person name="Kogle M.E."/>
            <person name="Kuo A."/>
            <person name="Riley R."/>
            <person name="Clum A."/>
            <person name="Nolan M."/>
            <person name="Lipzen A."/>
            <person name="Salamov A."/>
            <person name="Henrissat B."/>
            <person name="Wiebenga A."/>
            <person name="De Vries R.P."/>
            <person name="Grigoriev I.V."/>
            <person name="Mortensen U.H."/>
            <person name="Andersen M.R."/>
            <person name="Baker S.E."/>
        </authorList>
    </citation>
    <scope>NUCLEOTIDE SEQUENCE [LARGE SCALE GENOMIC DNA]</scope>
    <source>
        <strain evidence="8">CBS 115656</strain>
    </source>
</reference>
<dbReference type="PANTHER" id="PTHR19336">
    <property type="entry name" value="UNCHARACTERIZED DUF1167"/>
    <property type="match status" value="1"/>
</dbReference>
<sequence>MHIPVNFRQFDIRQDGPGNIINNPNTNTNNTDNSPDKNHASDNDNSSRNNIIIICVACIIFAVASALMTYFVLRTLRRMNCRPKYLPGKFLKDKWNRWNVGVSYGQVPGANNPNANTRDTPAEGGSEMRTTTPAANNTSNVRRDTSVRSVITLPAYSPSPKPTEQVIAREGERAGMDMVVEFPETAEEEESRREELMESLYQIRLQRREEIADREWRRQERREARARGDYIRLEELRQESRARARSSASANGSGSNLNAALAESRNRGRDRRISSVSYAELGHVRHDGSRIRATSPDSDRRPLLTDASAPDRSSGSILTGVHSRGESYSSYQSGVSNVSDAETLTQVQSHAASAHSADRPSITVDEGDVGELNIPPPEYEVLEWGEAPPYTSPIAERGEHAPQLRDLTPLPTIHIDVASPISNTPTTPTNPLREEEPEEQQTAEQTTEQPATTTQLITEERVEEHPASESAETHLLRDDTHSHQARVTSTGNMSREATTNSFASFGSDFDPEHEALASTKELGHGSPRLPSMHTNARKRHEYEEEEPDYAFNTSTFEQYLPDFSPVGTSEEEEEADNDDSISIEAGRGPTKPPRRLDDSRNSYMSIENSVRSSSPAVRLDYPTSNTPQKSALRNPARRAVSDSLRKDAQIRRASLAHKENVDPHTAKSNRKERRTLSDMHAKVRDTYEGSLIEDERPPVMANSTRPTRFGNPNLSHQIADAVEKASQEAYARELRRGKSSNSSRNMANNAGDTATQQSFLLPDLPNLSELVSGVYEDGTPVYARQNRARTTRFVSPPHDATDVSLTREHMPLDAVPIPEDEKALFVSLRLLQDKVAELERSKSDAERRLDDMKRENEALRANKRSKDKHGRSRHYESDEDDYRRDQLANENQKLDAANLALQNKLDIIERKAQIQESTLKRLNRERDMAVSQLGVAYLESQDLKSENESLRQENADLKSQISKILSAGSRAREDTVESEQSSMTDASDEDSQIDTQHSKHTSRSTREVTGKSSRSKSRRQEDSRAKISTQVDKEISRLEKERAEEALFSIDVPQTREKSKSRSGKSKSRSESSDVSTRKQSNTGKQRVKRVVVEEVEETEPVESSGEVTGNTKKSNATEQDLTLLSFVDEREIAQLRKTLEEERLARKRRQSSTSKEQTANETGSTTRQSLAKLTIPRKSSLKESKGLPSRPASAMGDLTANSKASMTEGESNLSVPVERPRRHSDNSGAAASQRRRRRMAEEMTSAFILPDITFNPAHLVENNLSKLPEPAQRALDSATKHNGKNCTVCKQSIPGASCEHTGEAVKIPKPVPVSERMPEPSVYNEEPTMRPAQSPELALATVLKALEDELAHLKMQLVAYQGSYNKLDASLSKRQRKSVGEKIKKLLKDIDMKADQIYALYDVLEGQKQNGREMTEQEMEVTLQSIGIDTAGRTADVTATTDKSSRKEPDSEDDDELPWEGFEIPDGFPRFSYCSSRQYLYMTSTQPPEIRKSHTDNHVDTTTAISAPEADASRLRKNPDTQFLSPAMSVDSSIDGDQDSVNTAIHDGSSAQTRILAPAPMPGFSQSQRLSVDDHNSSDDDDDSSFSDSDSDSFSSSDDDDEEEETNLIANEDDPNPNEENNNNDADEKPVTWSSLPKKSQLAILTIARLSEPLTQTSLQAYMFYQLKSFDPSLPDSTISGQAGILQGSFTAAQFLTAVWWGRLADAEWMGRKRVLLIGSLGTCISCLGFGFSRSFVAAAVFRTLGGVLNSNVGVMRTMIAEIIEEKKYQSRAFLLLPMCFNIGVIIGPVLGGALADPVKNYPQIFGPGTFLGGANGVEWMRKWPFLLPNLLSAVFIFCSLLAVFFGLDETHETARHRSDWGRQLGHRISRALRRTRRKDSKYYQRLTELPDDESLYIDNTSHHRRSISISSRSSRPTPKTPSSRPSFRQIYTRNVLLTLLAQFLLAFHTSAFNAITFTFLPTPRAPPSNRTGWFHFSGGLGLPSSRVGLATAIIGIIGLPLQIFIYPWVQGYLGTLRSFRTFLPFSSLAYALMPFLLLLPRAAYIVWPAFTVVIALQVVSRTFALPAAVILVNNSVSDAKVLGTINGVSQSISSAARTLGPFLGGWGLGEGLRGNFVGGVWWGLAVEAMVGWVVLWFIWEGRGIERKRRSKK</sequence>
<feature type="compositionally biased region" description="Polar residues" evidence="5">
    <location>
        <begin position="1110"/>
        <end position="1122"/>
    </location>
</feature>
<dbReference type="Proteomes" id="UP000247647">
    <property type="component" value="Unassembled WGS sequence"/>
</dbReference>
<dbReference type="PROSITE" id="PS50850">
    <property type="entry name" value="MFS"/>
    <property type="match status" value="1"/>
</dbReference>
<dbReference type="Gene3D" id="1.20.1250.20">
    <property type="entry name" value="MFS general substrate transporter like domains"/>
    <property type="match status" value="1"/>
</dbReference>
<dbReference type="InterPro" id="IPR011701">
    <property type="entry name" value="MFS"/>
</dbReference>
<feature type="compositionally biased region" description="Low complexity" evidence="5">
    <location>
        <begin position="1909"/>
        <end position="1928"/>
    </location>
</feature>
<feature type="compositionally biased region" description="Polar residues" evidence="5">
    <location>
        <begin position="601"/>
        <end position="615"/>
    </location>
</feature>
<feature type="transmembrane region" description="Helical" evidence="6">
    <location>
        <begin position="1827"/>
        <end position="1849"/>
    </location>
</feature>
<dbReference type="InterPro" id="IPR020846">
    <property type="entry name" value="MFS_dom"/>
</dbReference>
<evidence type="ECO:0000256" key="5">
    <source>
        <dbReference type="SAM" id="MobiDB-lite"/>
    </source>
</evidence>
<feature type="compositionally biased region" description="Low complexity" evidence="5">
    <location>
        <begin position="15"/>
        <end position="33"/>
    </location>
</feature>
<feature type="compositionally biased region" description="Basic and acidic residues" evidence="5">
    <location>
        <begin position="264"/>
        <end position="273"/>
    </location>
</feature>
<feature type="compositionally biased region" description="Basic residues" evidence="5">
    <location>
        <begin position="861"/>
        <end position="872"/>
    </location>
</feature>
<feature type="compositionally biased region" description="Basic and acidic residues" evidence="5">
    <location>
        <begin position="1018"/>
        <end position="1045"/>
    </location>
</feature>
<feature type="transmembrane region" description="Helical" evidence="6">
    <location>
        <begin position="2023"/>
        <end position="2041"/>
    </location>
</feature>
<feature type="compositionally biased region" description="Acidic residues" evidence="5">
    <location>
        <begin position="1580"/>
        <end position="1618"/>
    </location>
</feature>
<feature type="region of interest" description="Disordered" evidence="5">
    <location>
        <begin position="1312"/>
        <end position="1331"/>
    </location>
</feature>
<keyword evidence="9" id="KW-1185">Reference proteome</keyword>
<feature type="region of interest" description="Disordered" evidence="5">
    <location>
        <begin position="12"/>
        <end position="44"/>
    </location>
</feature>
<dbReference type="GO" id="GO:0022857">
    <property type="term" value="F:transmembrane transporter activity"/>
    <property type="evidence" value="ECO:0007669"/>
    <property type="project" value="InterPro"/>
</dbReference>
<feature type="region of interest" description="Disordered" evidence="5">
    <location>
        <begin position="1557"/>
        <end position="1634"/>
    </location>
</feature>
<feature type="transmembrane region" description="Helical" evidence="6">
    <location>
        <begin position="1989"/>
        <end position="2011"/>
    </location>
</feature>
<organism evidence="8 9">
    <name type="scientific">Aspergillus neoniger (strain CBS 115656)</name>
    <dbReference type="NCBI Taxonomy" id="1448310"/>
    <lineage>
        <taxon>Eukaryota</taxon>
        <taxon>Fungi</taxon>
        <taxon>Dikarya</taxon>
        <taxon>Ascomycota</taxon>
        <taxon>Pezizomycotina</taxon>
        <taxon>Eurotiomycetes</taxon>
        <taxon>Eurotiomycetidae</taxon>
        <taxon>Eurotiales</taxon>
        <taxon>Aspergillaceae</taxon>
        <taxon>Aspergillus</taxon>
        <taxon>Aspergillus subgen. Circumdati</taxon>
    </lineage>
</organism>
<feature type="region of interest" description="Disordered" evidence="5">
    <location>
        <begin position="1144"/>
        <end position="1238"/>
    </location>
</feature>
<dbReference type="InterPro" id="IPR025925">
    <property type="entry name" value="PPC89_CLD"/>
</dbReference>
<feature type="compositionally biased region" description="Basic and acidic residues" evidence="5">
    <location>
        <begin position="639"/>
        <end position="665"/>
    </location>
</feature>
<feature type="compositionally biased region" description="Basic and acidic residues" evidence="5">
    <location>
        <begin position="458"/>
        <end position="482"/>
    </location>
</feature>
<feature type="transmembrane region" description="Helical" evidence="6">
    <location>
        <begin position="1715"/>
        <end position="1733"/>
    </location>
</feature>
<keyword evidence="3" id="KW-0963">Cytoplasm</keyword>
<dbReference type="CDD" id="cd17330">
    <property type="entry name" value="MFS_SLC46_TetA_like"/>
    <property type="match status" value="1"/>
</dbReference>
<keyword evidence="6" id="KW-0472">Membrane</keyword>
<feature type="transmembrane region" description="Helical" evidence="6">
    <location>
        <begin position="1937"/>
        <end position="1962"/>
    </location>
</feature>
<keyword evidence="6" id="KW-0812">Transmembrane</keyword>
<feature type="compositionally biased region" description="Low complexity" evidence="5">
    <location>
        <begin position="442"/>
        <end position="456"/>
    </location>
</feature>
<feature type="region of interest" description="Disordered" evidence="5">
    <location>
        <begin position="1431"/>
        <end position="1462"/>
    </location>
</feature>
<feature type="region of interest" description="Disordered" evidence="5">
    <location>
        <begin position="1906"/>
        <end position="1928"/>
    </location>
</feature>